<dbReference type="AlphaFoldDB" id="A0A803PAC4"/>
<dbReference type="GO" id="GO:0003676">
    <property type="term" value="F:nucleic acid binding"/>
    <property type="evidence" value="ECO:0007669"/>
    <property type="project" value="InterPro"/>
</dbReference>
<evidence type="ECO:0000313" key="2">
    <source>
        <dbReference type="EnsemblPlants" id="cds.evm.model.03.773"/>
    </source>
</evidence>
<dbReference type="InterPro" id="IPR012337">
    <property type="entry name" value="RNaseH-like_sf"/>
</dbReference>
<organism evidence="2 3">
    <name type="scientific">Cannabis sativa</name>
    <name type="common">Hemp</name>
    <name type="synonym">Marijuana</name>
    <dbReference type="NCBI Taxonomy" id="3483"/>
    <lineage>
        <taxon>Eukaryota</taxon>
        <taxon>Viridiplantae</taxon>
        <taxon>Streptophyta</taxon>
        <taxon>Embryophyta</taxon>
        <taxon>Tracheophyta</taxon>
        <taxon>Spermatophyta</taxon>
        <taxon>Magnoliopsida</taxon>
        <taxon>eudicotyledons</taxon>
        <taxon>Gunneridae</taxon>
        <taxon>Pentapetalae</taxon>
        <taxon>rosids</taxon>
        <taxon>fabids</taxon>
        <taxon>Rosales</taxon>
        <taxon>Cannabaceae</taxon>
        <taxon>Cannabis</taxon>
    </lineage>
</organism>
<dbReference type="InterPro" id="IPR036397">
    <property type="entry name" value="RNaseH_sf"/>
</dbReference>
<dbReference type="Gene3D" id="3.10.10.10">
    <property type="entry name" value="HIV Type 1 Reverse Transcriptase, subunit A, domain 1"/>
    <property type="match status" value="1"/>
</dbReference>
<name>A0A803PAC4_CANSA</name>
<accession>A0A803PAC4</accession>
<dbReference type="InterPro" id="IPR043502">
    <property type="entry name" value="DNA/RNA_pol_sf"/>
</dbReference>
<proteinExistence type="predicted"/>
<dbReference type="EnsemblPlants" id="evm.model.03.773">
    <property type="protein sequence ID" value="cds.evm.model.03.773"/>
    <property type="gene ID" value="evm.TU.03.773"/>
</dbReference>
<sequence length="417" mass="46782">MDQPITFIEEDARSVRFLHHDPLVIETPIANKVVVMILVDNGSSVNLLFKDTFTAIGLTKRDLSPSNLQVTRFNRTTLIPMGKVGLSVTLCLDTTQSTFKYCTFVVVDCPTPYNTILALEPLEDIEEVRVCDLDPSKVIRLGKGLELEEQSNIIDTIKASTDVFAWCHGDMIEISPHVITHVLNVNPDMPLMQQKRRLLYSVKVDALEKEVDKLLSNIFIRDVYYPEWLANPVLVPKPNRTWQVCIDFFDLNKACPKDCFPLPRIDQMVDATLGHALVDFIVECNKTEASASMPTQDMPTWKVYVDITSNENGSGAGITMISLDGLRLQATLRFTFSASNNEVEYEALIVGLRLAKAIGANRVEVESLEEFKEYKVEQIPRGKNTHADFLAKLASDSEIEKLGVVLVEHLTKPSIRA</sequence>
<keyword evidence="3" id="KW-1185">Reference proteome</keyword>
<dbReference type="SUPFAM" id="SSF53098">
    <property type="entry name" value="Ribonuclease H-like"/>
    <property type="match status" value="1"/>
</dbReference>
<dbReference type="GO" id="GO:0004523">
    <property type="term" value="F:RNA-DNA hybrid ribonuclease activity"/>
    <property type="evidence" value="ECO:0007669"/>
    <property type="project" value="InterPro"/>
</dbReference>
<reference evidence="2" key="2">
    <citation type="submission" date="2021-03" db="UniProtKB">
        <authorList>
            <consortium name="EnsemblPlants"/>
        </authorList>
    </citation>
    <scope>IDENTIFICATION</scope>
</reference>
<dbReference type="EMBL" id="UZAU01000266">
    <property type="status" value="NOT_ANNOTATED_CDS"/>
    <property type="molecule type" value="Genomic_DNA"/>
</dbReference>
<evidence type="ECO:0000313" key="3">
    <source>
        <dbReference type="Proteomes" id="UP000596661"/>
    </source>
</evidence>
<dbReference type="PANTHER" id="PTHR48475">
    <property type="entry name" value="RIBONUCLEASE H"/>
    <property type="match status" value="1"/>
</dbReference>
<dbReference type="InterPro" id="IPR043128">
    <property type="entry name" value="Rev_trsase/Diguanyl_cyclase"/>
</dbReference>
<dbReference type="InterPro" id="IPR002156">
    <property type="entry name" value="RNaseH_domain"/>
</dbReference>
<dbReference type="Gramene" id="evm.model.03.773">
    <property type="protein sequence ID" value="cds.evm.model.03.773"/>
    <property type="gene ID" value="evm.TU.03.773"/>
</dbReference>
<dbReference type="Gene3D" id="3.30.420.10">
    <property type="entry name" value="Ribonuclease H-like superfamily/Ribonuclease H"/>
    <property type="match status" value="1"/>
</dbReference>
<dbReference type="Gene3D" id="3.30.70.270">
    <property type="match status" value="1"/>
</dbReference>
<feature type="domain" description="RNase H type-1" evidence="1">
    <location>
        <begin position="309"/>
        <end position="367"/>
    </location>
</feature>
<dbReference type="PANTHER" id="PTHR48475:SF2">
    <property type="entry name" value="RIBONUCLEASE H"/>
    <property type="match status" value="1"/>
</dbReference>
<dbReference type="CDD" id="cd00303">
    <property type="entry name" value="retropepsin_like"/>
    <property type="match status" value="1"/>
</dbReference>
<dbReference type="Pfam" id="PF13456">
    <property type="entry name" value="RVT_3"/>
    <property type="match status" value="1"/>
</dbReference>
<evidence type="ECO:0000259" key="1">
    <source>
        <dbReference type="Pfam" id="PF13456"/>
    </source>
</evidence>
<reference evidence="2" key="1">
    <citation type="submission" date="2018-11" db="EMBL/GenBank/DDBJ databases">
        <authorList>
            <person name="Grassa J C."/>
        </authorList>
    </citation>
    <scope>NUCLEOTIDE SEQUENCE [LARGE SCALE GENOMIC DNA]</scope>
</reference>
<dbReference type="SUPFAM" id="SSF56672">
    <property type="entry name" value="DNA/RNA polymerases"/>
    <property type="match status" value="1"/>
</dbReference>
<dbReference type="Proteomes" id="UP000596661">
    <property type="component" value="Chromosome 3"/>
</dbReference>
<protein>
    <recommendedName>
        <fullName evidence="1">RNase H type-1 domain-containing protein</fullName>
    </recommendedName>
</protein>
<dbReference type="OMA" id="KNTHADF"/>